<dbReference type="EMBL" id="CP041217">
    <property type="protein sequence ID" value="QDH21634.1"/>
    <property type="molecule type" value="Genomic_DNA"/>
</dbReference>
<reference evidence="2 3" key="1">
    <citation type="submission" date="2019-06" db="EMBL/GenBank/DDBJ databases">
        <title>Saccharibacillus brassicae sp. nov., an endophytic bacterium isolated from Chinese cabbage seeds (Brassica pekinensis).</title>
        <authorList>
            <person name="Jiang L."/>
            <person name="Lee J."/>
            <person name="Kim S.W."/>
        </authorList>
    </citation>
    <scope>NUCLEOTIDE SEQUENCE [LARGE SCALE GENOMIC DNA]</scope>
    <source>
        <strain evidence="3">KCTC 43072 / ATSA2</strain>
    </source>
</reference>
<dbReference type="OrthoDB" id="2678659at2"/>
<evidence type="ECO:0000313" key="2">
    <source>
        <dbReference type="EMBL" id="QDH21634.1"/>
    </source>
</evidence>
<name>A0A4Y6UWY0_SACBS</name>
<feature type="compositionally biased region" description="Low complexity" evidence="1">
    <location>
        <begin position="47"/>
        <end position="60"/>
    </location>
</feature>
<feature type="region of interest" description="Disordered" evidence="1">
    <location>
        <begin position="25"/>
        <end position="74"/>
    </location>
</feature>
<dbReference type="Proteomes" id="UP000316968">
    <property type="component" value="Chromosome"/>
</dbReference>
<feature type="compositionally biased region" description="Basic and acidic residues" evidence="1">
    <location>
        <begin position="61"/>
        <end position="74"/>
    </location>
</feature>
<protein>
    <submittedName>
        <fullName evidence="2">Uncharacterized protein</fullName>
    </submittedName>
</protein>
<sequence length="170" mass="19250">MEKISFSKSDLGDWSVDYRTSNIVNPDLLDKRPKSEGAVSESILPKDAAGSADAAGGDNNEAGRAERKKHDALMARKLDEERQAQQRLLQTFYAEKLRIELSPEKFRDSMKSMAERSIEQLMSREGSSLKLEWKSELHQFSLAISMEAYDKLNEDVSRQREPVESAPVRS</sequence>
<dbReference type="KEGG" id="saca:FFV09_12735"/>
<gene>
    <name evidence="2" type="ORF">FFV09_12735</name>
</gene>
<proteinExistence type="predicted"/>
<keyword evidence="3" id="KW-1185">Reference proteome</keyword>
<dbReference type="RefSeq" id="WP_141448179.1">
    <property type="nucleotide sequence ID" value="NZ_CP041217.1"/>
</dbReference>
<evidence type="ECO:0000313" key="3">
    <source>
        <dbReference type="Proteomes" id="UP000316968"/>
    </source>
</evidence>
<organism evidence="2 3">
    <name type="scientific">Saccharibacillus brassicae</name>
    <dbReference type="NCBI Taxonomy" id="2583377"/>
    <lineage>
        <taxon>Bacteria</taxon>
        <taxon>Bacillati</taxon>
        <taxon>Bacillota</taxon>
        <taxon>Bacilli</taxon>
        <taxon>Bacillales</taxon>
        <taxon>Paenibacillaceae</taxon>
        <taxon>Saccharibacillus</taxon>
    </lineage>
</organism>
<dbReference type="AlphaFoldDB" id="A0A4Y6UWY0"/>
<evidence type="ECO:0000256" key="1">
    <source>
        <dbReference type="SAM" id="MobiDB-lite"/>
    </source>
</evidence>
<accession>A0A4Y6UWY0</accession>